<comment type="similarity">
    <text evidence="2">Belongs to the fungal hydrophobin family.</text>
</comment>
<keyword evidence="2" id="KW-0732">Signal</keyword>
<feature type="chain" id="PRO_5044956220" description="Hydrophobin" evidence="2">
    <location>
        <begin position="20"/>
        <end position="123"/>
    </location>
</feature>
<organism evidence="3 4">
    <name type="scientific">Macrophomina phaseolina</name>
    <dbReference type="NCBI Taxonomy" id="35725"/>
    <lineage>
        <taxon>Eukaryota</taxon>
        <taxon>Fungi</taxon>
        <taxon>Dikarya</taxon>
        <taxon>Ascomycota</taxon>
        <taxon>Pezizomycotina</taxon>
        <taxon>Dothideomycetes</taxon>
        <taxon>Dothideomycetes incertae sedis</taxon>
        <taxon>Botryosphaeriales</taxon>
        <taxon>Botryosphaeriaceae</taxon>
        <taxon>Macrophomina</taxon>
    </lineage>
</organism>
<feature type="signal peptide" evidence="2">
    <location>
        <begin position="1"/>
        <end position="19"/>
    </location>
</feature>
<keyword evidence="2" id="KW-0134">Cell wall</keyword>
<comment type="subcellular location">
    <subcellularLocation>
        <location evidence="2">Secreted</location>
        <location evidence="2">Cell wall</location>
    </subcellularLocation>
</comment>
<dbReference type="InterPro" id="IPR001338">
    <property type="entry name" value="Class_I_Hydrophobin"/>
</dbReference>
<evidence type="ECO:0000313" key="3">
    <source>
        <dbReference type="EMBL" id="KAH7060477.1"/>
    </source>
</evidence>
<evidence type="ECO:0000256" key="2">
    <source>
        <dbReference type="RuleBase" id="RU365009"/>
    </source>
</evidence>
<dbReference type="Proteomes" id="UP000774617">
    <property type="component" value="Unassembled WGS sequence"/>
</dbReference>
<dbReference type="EMBL" id="JAGTJR010000005">
    <property type="protein sequence ID" value="KAH7060477.1"/>
    <property type="molecule type" value="Genomic_DNA"/>
</dbReference>
<name>A0ABQ8GLD0_9PEZI</name>
<keyword evidence="2" id="KW-0964">Secreted</keyword>
<dbReference type="SMART" id="SM00075">
    <property type="entry name" value="HYDRO"/>
    <property type="match status" value="1"/>
</dbReference>
<gene>
    <name evidence="3" type="ORF">B0J12DRAFT_335429</name>
</gene>
<protein>
    <recommendedName>
        <fullName evidence="2">Hydrophobin</fullName>
    </recommendedName>
</protein>
<evidence type="ECO:0000256" key="1">
    <source>
        <dbReference type="ARBA" id="ARBA00023157"/>
    </source>
</evidence>
<sequence>MKASTVCSTIISMAVVASAVPTAENKIEARTGKTLGSASQTCSANQVVSCCNSSNKESSAGLISLLLGPILGNGCTGIGATILNVLSPLDTDQVCGNENTVKCCEGSKNSGLVVVDLSCTDIL</sequence>
<reference evidence="3 4" key="1">
    <citation type="journal article" date="2021" name="Nat. Commun.">
        <title>Genetic determinants of endophytism in the Arabidopsis root mycobiome.</title>
        <authorList>
            <person name="Mesny F."/>
            <person name="Miyauchi S."/>
            <person name="Thiergart T."/>
            <person name="Pickel B."/>
            <person name="Atanasova L."/>
            <person name="Karlsson M."/>
            <person name="Huettel B."/>
            <person name="Barry K.W."/>
            <person name="Haridas S."/>
            <person name="Chen C."/>
            <person name="Bauer D."/>
            <person name="Andreopoulos W."/>
            <person name="Pangilinan J."/>
            <person name="LaButti K."/>
            <person name="Riley R."/>
            <person name="Lipzen A."/>
            <person name="Clum A."/>
            <person name="Drula E."/>
            <person name="Henrissat B."/>
            <person name="Kohler A."/>
            <person name="Grigoriev I.V."/>
            <person name="Martin F.M."/>
            <person name="Hacquard S."/>
        </authorList>
    </citation>
    <scope>NUCLEOTIDE SEQUENCE [LARGE SCALE GENOMIC DNA]</scope>
    <source>
        <strain evidence="3 4">MPI-SDFR-AT-0080</strain>
    </source>
</reference>
<dbReference type="Pfam" id="PF01185">
    <property type="entry name" value="Hydrophobin"/>
    <property type="match status" value="1"/>
</dbReference>
<comment type="caution">
    <text evidence="3">The sequence shown here is derived from an EMBL/GenBank/DDBJ whole genome shotgun (WGS) entry which is preliminary data.</text>
</comment>
<keyword evidence="1 2" id="KW-1015">Disulfide bond</keyword>
<proteinExistence type="inferred from homology"/>
<evidence type="ECO:0000313" key="4">
    <source>
        <dbReference type="Proteomes" id="UP000774617"/>
    </source>
</evidence>
<keyword evidence="4" id="KW-1185">Reference proteome</keyword>
<accession>A0ABQ8GLD0</accession>